<name>A0A917UZC4_9PSED</name>
<dbReference type="EMBL" id="BMPO01000006">
    <property type="protein sequence ID" value="GGK00399.1"/>
    <property type="molecule type" value="Genomic_DNA"/>
</dbReference>
<reference evidence="5" key="2">
    <citation type="submission" date="2020-09" db="EMBL/GenBank/DDBJ databases">
        <authorList>
            <person name="Sun Q."/>
            <person name="Ohkuma M."/>
        </authorList>
    </citation>
    <scope>NUCLEOTIDE SEQUENCE</scope>
    <source>
        <strain evidence="5">JCM 30078</strain>
    </source>
</reference>
<evidence type="ECO:0000259" key="4">
    <source>
        <dbReference type="Pfam" id="PF01557"/>
    </source>
</evidence>
<dbReference type="Proteomes" id="UP000635983">
    <property type="component" value="Unassembled WGS sequence"/>
</dbReference>
<evidence type="ECO:0000256" key="1">
    <source>
        <dbReference type="ARBA" id="ARBA00010715"/>
    </source>
</evidence>
<dbReference type="InterPro" id="IPR036663">
    <property type="entry name" value="Fumarylacetoacetase_C_sf"/>
</dbReference>
<feature type="chain" id="PRO_5037456225" evidence="3">
    <location>
        <begin position="32"/>
        <end position="263"/>
    </location>
</feature>
<evidence type="ECO:0000313" key="5">
    <source>
        <dbReference type="EMBL" id="GGK00399.1"/>
    </source>
</evidence>
<sequence>MVDNTRREFIATSLIATAGIAAATASTTSAAQTNAADTTVVPIPPPVLLNVVGSDAKFPVRRIYCVGRNYLAHVRELNNNEAEPPFFFQKQRDMIVHNGGKVRYPALTKDFQFETELVVALKTGGSNVSKENANSLIYGYAVGFDMTRRDRQSDMKKMEKPWEVGKSFEDSAPCGDITPAEKTGFLTKGRIKLEVEGKTRQDSDLDHMIWDVVSIIAELSKQVDLAPGDLIYTGTPEGVGPVQKGERMVATIDGLQTLTVDVV</sequence>
<accession>A0A917UZC4</accession>
<evidence type="ECO:0000256" key="3">
    <source>
        <dbReference type="SAM" id="SignalP"/>
    </source>
</evidence>
<evidence type="ECO:0000256" key="2">
    <source>
        <dbReference type="ARBA" id="ARBA00022723"/>
    </source>
</evidence>
<dbReference type="GO" id="GO:0018773">
    <property type="term" value="F:acetylpyruvate hydrolase activity"/>
    <property type="evidence" value="ECO:0007669"/>
    <property type="project" value="TreeGrafter"/>
</dbReference>
<dbReference type="SUPFAM" id="SSF56529">
    <property type="entry name" value="FAH"/>
    <property type="match status" value="1"/>
</dbReference>
<dbReference type="Pfam" id="PF01557">
    <property type="entry name" value="FAA_hydrolase"/>
    <property type="match status" value="1"/>
</dbReference>
<dbReference type="Gene3D" id="3.90.850.10">
    <property type="entry name" value="Fumarylacetoacetase-like, C-terminal domain"/>
    <property type="match status" value="1"/>
</dbReference>
<reference evidence="5" key="1">
    <citation type="journal article" date="2014" name="Int. J. Syst. Evol. Microbiol.">
        <title>Complete genome sequence of Corynebacterium casei LMG S-19264T (=DSM 44701T), isolated from a smear-ripened cheese.</title>
        <authorList>
            <consortium name="US DOE Joint Genome Institute (JGI-PGF)"/>
            <person name="Walter F."/>
            <person name="Albersmeier A."/>
            <person name="Kalinowski J."/>
            <person name="Ruckert C."/>
        </authorList>
    </citation>
    <scope>NUCLEOTIDE SEQUENCE</scope>
    <source>
        <strain evidence="5">JCM 30078</strain>
    </source>
</reference>
<keyword evidence="2" id="KW-0479">Metal-binding</keyword>
<comment type="similarity">
    <text evidence="1">Belongs to the hydratase/decarboxylase family.</text>
</comment>
<dbReference type="InterPro" id="IPR011234">
    <property type="entry name" value="Fumarylacetoacetase-like_C"/>
</dbReference>
<dbReference type="PROSITE" id="PS51318">
    <property type="entry name" value="TAT"/>
    <property type="match status" value="1"/>
</dbReference>
<dbReference type="GO" id="GO:0016853">
    <property type="term" value="F:isomerase activity"/>
    <property type="evidence" value="ECO:0007669"/>
    <property type="project" value="UniProtKB-KW"/>
</dbReference>
<keyword evidence="3" id="KW-0732">Signal</keyword>
<organism evidence="5 6">
    <name type="scientific">Pseudomonas matsuisoli</name>
    <dbReference type="NCBI Taxonomy" id="1515666"/>
    <lineage>
        <taxon>Bacteria</taxon>
        <taxon>Pseudomonadati</taxon>
        <taxon>Pseudomonadota</taxon>
        <taxon>Gammaproteobacteria</taxon>
        <taxon>Pseudomonadales</taxon>
        <taxon>Pseudomonadaceae</taxon>
        <taxon>Pseudomonas</taxon>
    </lineage>
</organism>
<dbReference type="PANTHER" id="PTHR11820:SF90">
    <property type="entry name" value="FLUTATHIONE S-TRANSFERASE"/>
    <property type="match status" value="1"/>
</dbReference>
<feature type="signal peptide" evidence="3">
    <location>
        <begin position="1"/>
        <end position="31"/>
    </location>
</feature>
<dbReference type="RefSeq" id="WP_188983840.1">
    <property type="nucleotide sequence ID" value="NZ_BMPO01000006.1"/>
</dbReference>
<keyword evidence="6" id="KW-1185">Reference proteome</keyword>
<dbReference type="AlphaFoldDB" id="A0A917UZC4"/>
<proteinExistence type="inferred from homology"/>
<keyword evidence="5" id="KW-0413">Isomerase</keyword>
<protein>
    <submittedName>
        <fullName evidence="5">5-carboxymethyl-2-hydroxymuconate isomerase</fullName>
    </submittedName>
</protein>
<dbReference type="GO" id="GO:0046872">
    <property type="term" value="F:metal ion binding"/>
    <property type="evidence" value="ECO:0007669"/>
    <property type="project" value="UniProtKB-KW"/>
</dbReference>
<dbReference type="InterPro" id="IPR006311">
    <property type="entry name" value="TAT_signal"/>
</dbReference>
<gene>
    <name evidence="5" type="ORF">GCM10009304_27710</name>
</gene>
<dbReference type="PANTHER" id="PTHR11820">
    <property type="entry name" value="ACYLPYRUVASE"/>
    <property type="match status" value="1"/>
</dbReference>
<comment type="caution">
    <text evidence="5">The sequence shown here is derived from an EMBL/GenBank/DDBJ whole genome shotgun (WGS) entry which is preliminary data.</text>
</comment>
<evidence type="ECO:0000313" key="6">
    <source>
        <dbReference type="Proteomes" id="UP000635983"/>
    </source>
</evidence>
<feature type="domain" description="Fumarylacetoacetase-like C-terminal" evidence="4">
    <location>
        <begin position="63"/>
        <end position="263"/>
    </location>
</feature>